<dbReference type="Gene3D" id="3.40.50.300">
    <property type="entry name" value="P-loop containing nucleotide triphosphate hydrolases"/>
    <property type="match status" value="1"/>
</dbReference>
<keyword evidence="4" id="KW-0808">Transferase</keyword>
<keyword evidence="4" id="KW-0418">Kinase</keyword>
<evidence type="ECO:0000259" key="2">
    <source>
        <dbReference type="Pfam" id="PF00485"/>
    </source>
</evidence>
<dbReference type="Proteomes" id="UP000577956">
    <property type="component" value="Unassembled WGS sequence"/>
</dbReference>
<name>A0A7Y9FED5_9CELL</name>
<evidence type="ECO:0000313" key="4">
    <source>
        <dbReference type="EMBL" id="NYD85462.1"/>
    </source>
</evidence>
<evidence type="ECO:0000313" key="5">
    <source>
        <dbReference type="Proteomes" id="UP000577956"/>
    </source>
</evidence>
<evidence type="ECO:0000256" key="1">
    <source>
        <dbReference type="SAM" id="MobiDB-lite"/>
    </source>
</evidence>
<sequence>MTTPLPAPLAARVDALLARGGRRLLGIAGAPGAGKSTLAARVAAAHPGRAVVVPMDGFHLAQRTLEALGRADRKGAPDTFDADGFVALLRRLRDPRPGATGWAPEYRRDLRNPVAGAIGVPADVPLVVVEGNYLLLDAHGFGPVADLLDESWFVAPDDGVRLARLVARHEAFGKTPDAARAWSTGPDEANARLVAAGAARADVVVDPDDPDAGRPGGPTPGR</sequence>
<comment type="caution">
    <text evidence="4">The sequence shown here is derived from an EMBL/GenBank/DDBJ whole genome shotgun (WGS) entry which is preliminary data.</text>
</comment>
<organism evidence="4 5">
    <name type="scientific">Cellulomonas oligotrophica</name>
    <dbReference type="NCBI Taxonomy" id="931536"/>
    <lineage>
        <taxon>Bacteria</taxon>
        <taxon>Bacillati</taxon>
        <taxon>Actinomycetota</taxon>
        <taxon>Actinomycetes</taxon>
        <taxon>Micrococcales</taxon>
        <taxon>Cellulomonadaceae</taxon>
        <taxon>Cellulomonas</taxon>
    </lineage>
</organism>
<protein>
    <submittedName>
        <fullName evidence="4">Pantothenate kinase</fullName>
    </submittedName>
</protein>
<dbReference type="NCBIfam" id="NF006743">
    <property type="entry name" value="PRK09270.1-2"/>
    <property type="match status" value="1"/>
</dbReference>
<dbReference type="Pfam" id="PF00485">
    <property type="entry name" value="PRK"/>
    <property type="match status" value="1"/>
</dbReference>
<dbReference type="InterPro" id="IPR027417">
    <property type="entry name" value="P-loop_NTPase"/>
</dbReference>
<accession>A0A7Y9FED5</accession>
<dbReference type="EMBL" id="JACCBK010000001">
    <property type="protein sequence ID" value="NYD85462.1"/>
    <property type="molecule type" value="Genomic_DNA"/>
</dbReference>
<dbReference type="GO" id="GO:0016301">
    <property type="term" value="F:kinase activity"/>
    <property type="evidence" value="ECO:0007669"/>
    <property type="project" value="UniProtKB-KW"/>
</dbReference>
<dbReference type="AlphaFoldDB" id="A0A7Y9FED5"/>
<dbReference type="InterPro" id="IPR006083">
    <property type="entry name" value="PRK/URK"/>
</dbReference>
<reference evidence="3 6" key="2">
    <citation type="submission" date="2021-01" db="EMBL/GenBank/DDBJ databases">
        <title>Whole genome shotgun sequence of Cellulomonas oligotrophica NBRC 109435.</title>
        <authorList>
            <person name="Komaki H."/>
            <person name="Tamura T."/>
        </authorList>
    </citation>
    <scope>NUCLEOTIDE SEQUENCE [LARGE SCALE GENOMIC DNA]</scope>
    <source>
        <strain evidence="3 6">NBRC 109435</strain>
    </source>
</reference>
<gene>
    <name evidence="4" type="ORF">BKA21_001011</name>
    <name evidence="3" type="ORF">Col01nite_06880</name>
</gene>
<dbReference type="Proteomes" id="UP000618382">
    <property type="component" value="Unassembled WGS sequence"/>
</dbReference>
<evidence type="ECO:0000313" key="6">
    <source>
        <dbReference type="Proteomes" id="UP000618382"/>
    </source>
</evidence>
<feature type="domain" description="Phosphoribulokinase/uridine kinase" evidence="2">
    <location>
        <begin position="25"/>
        <end position="169"/>
    </location>
</feature>
<proteinExistence type="predicted"/>
<dbReference type="RefSeq" id="WP_140457271.1">
    <property type="nucleotide sequence ID" value="NZ_BAABFI010000011.1"/>
</dbReference>
<dbReference type="PANTHER" id="PTHR10285">
    <property type="entry name" value="URIDINE KINASE"/>
    <property type="match status" value="1"/>
</dbReference>
<dbReference type="EMBL" id="BONN01000001">
    <property type="protein sequence ID" value="GIG31529.1"/>
    <property type="molecule type" value="Genomic_DNA"/>
</dbReference>
<evidence type="ECO:0000313" key="3">
    <source>
        <dbReference type="EMBL" id="GIG31529.1"/>
    </source>
</evidence>
<keyword evidence="6" id="KW-1185">Reference proteome</keyword>
<dbReference type="GO" id="GO:0005524">
    <property type="term" value="F:ATP binding"/>
    <property type="evidence" value="ECO:0007669"/>
    <property type="project" value="InterPro"/>
</dbReference>
<reference evidence="4 5" key="1">
    <citation type="submission" date="2020-07" db="EMBL/GenBank/DDBJ databases">
        <title>Sequencing the genomes of 1000 actinobacteria strains.</title>
        <authorList>
            <person name="Klenk H.-P."/>
        </authorList>
    </citation>
    <scope>NUCLEOTIDE SEQUENCE [LARGE SCALE GENOMIC DNA]</scope>
    <source>
        <strain evidence="4 5">DSM 24482</strain>
    </source>
</reference>
<feature type="region of interest" description="Disordered" evidence="1">
    <location>
        <begin position="200"/>
        <end position="222"/>
    </location>
</feature>
<dbReference type="SUPFAM" id="SSF52540">
    <property type="entry name" value="P-loop containing nucleoside triphosphate hydrolases"/>
    <property type="match status" value="1"/>
</dbReference>